<evidence type="ECO:0000313" key="3">
    <source>
        <dbReference type="EMBL" id="KAF2085254.1"/>
    </source>
</evidence>
<dbReference type="InterPro" id="IPR036291">
    <property type="entry name" value="NAD(P)-bd_dom_sf"/>
</dbReference>
<comment type="similarity">
    <text evidence="1">Belongs to the short-chain dehydrogenases/reductases (SDR) family.</text>
</comment>
<gene>
    <name evidence="3" type="ORF">K490DRAFT_58866</name>
</gene>
<keyword evidence="2" id="KW-0560">Oxidoreductase</keyword>
<dbReference type="PANTHER" id="PTHR43669:SF3">
    <property type="entry name" value="ALCOHOL DEHYDROGENASE, PUTATIVE (AFU_ORTHOLOGUE AFUA_3G03445)-RELATED"/>
    <property type="match status" value="1"/>
</dbReference>
<keyword evidence="4" id="KW-1185">Reference proteome</keyword>
<dbReference type="EMBL" id="ML978732">
    <property type="protein sequence ID" value="KAF2085254.1"/>
    <property type="molecule type" value="Genomic_DNA"/>
</dbReference>
<organism evidence="3 4">
    <name type="scientific">Saccharata proteae CBS 121410</name>
    <dbReference type="NCBI Taxonomy" id="1314787"/>
    <lineage>
        <taxon>Eukaryota</taxon>
        <taxon>Fungi</taxon>
        <taxon>Dikarya</taxon>
        <taxon>Ascomycota</taxon>
        <taxon>Pezizomycotina</taxon>
        <taxon>Dothideomycetes</taxon>
        <taxon>Dothideomycetes incertae sedis</taxon>
        <taxon>Botryosphaeriales</taxon>
        <taxon>Saccharataceae</taxon>
        <taxon>Saccharata</taxon>
    </lineage>
</organism>
<dbReference type="Proteomes" id="UP000799776">
    <property type="component" value="Unassembled WGS sequence"/>
</dbReference>
<comment type="caution">
    <text evidence="3">The sequence shown here is derived from an EMBL/GenBank/DDBJ whole genome shotgun (WGS) entry which is preliminary data.</text>
</comment>
<reference evidence="3" key="1">
    <citation type="journal article" date="2020" name="Stud. Mycol.">
        <title>101 Dothideomycetes genomes: a test case for predicting lifestyles and emergence of pathogens.</title>
        <authorList>
            <person name="Haridas S."/>
            <person name="Albert R."/>
            <person name="Binder M."/>
            <person name="Bloem J."/>
            <person name="Labutti K."/>
            <person name="Salamov A."/>
            <person name="Andreopoulos B."/>
            <person name="Baker S."/>
            <person name="Barry K."/>
            <person name="Bills G."/>
            <person name="Bluhm B."/>
            <person name="Cannon C."/>
            <person name="Castanera R."/>
            <person name="Culley D."/>
            <person name="Daum C."/>
            <person name="Ezra D."/>
            <person name="Gonzalez J."/>
            <person name="Henrissat B."/>
            <person name="Kuo A."/>
            <person name="Liang C."/>
            <person name="Lipzen A."/>
            <person name="Lutzoni F."/>
            <person name="Magnuson J."/>
            <person name="Mondo S."/>
            <person name="Nolan M."/>
            <person name="Ohm R."/>
            <person name="Pangilinan J."/>
            <person name="Park H.-J."/>
            <person name="Ramirez L."/>
            <person name="Alfaro M."/>
            <person name="Sun H."/>
            <person name="Tritt A."/>
            <person name="Yoshinaga Y."/>
            <person name="Zwiers L.-H."/>
            <person name="Turgeon B."/>
            <person name="Goodwin S."/>
            <person name="Spatafora J."/>
            <person name="Crous P."/>
            <person name="Grigoriev I."/>
        </authorList>
    </citation>
    <scope>NUCLEOTIDE SEQUENCE</scope>
    <source>
        <strain evidence="3">CBS 121410</strain>
    </source>
</reference>
<dbReference type="SUPFAM" id="SSF51735">
    <property type="entry name" value="NAD(P)-binding Rossmann-fold domains"/>
    <property type="match status" value="1"/>
</dbReference>
<evidence type="ECO:0000256" key="2">
    <source>
        <dbReference type="ARBA" id="ARBA00023002"/>
    </source>
</evidence>
<accession>A0A9P4HP29</accession>
<dbReference type="OrthoDB" id="5336600at2759"/>
<dbReference type="Pfam" id="PF00106">
    <property type="entry name" value="adh_short"/>
    <property type="match status" value="1"/>
</dbReference>
<dbReference type="InterPro" id="IPR002347">
    <property type="entry name" value="SDR_fam"/>
</dbReference>
<proteinExistence type="inferred from homology"/>
<evidence type="ECO:0000256" key="1">
    <source>
        <dbReference type="ARBA" id="ARBA00006484"/>
    </source>
</evidence>
<name>A0A9P4HP29_9PEZI</name>
<dbReference type="GO" id="GO:0016491">
    <property type="term" value="F:oxidoreductase activity"/>
    <property type="evidence" value="ECO:0007669"/>
    <property type="project" value="UniProtKB-KW"/>
</dbReference>
<dbReference type="PANTHER" id="PTHR43669">
    <property type="entry name" value="5-KETO-D-GLUCONATE 5-REDUCTASE"/>
    <property type="match status" value="1"/>
</dbReference>
<dbReference type="Gene3D" id="3.40.50.720">
    <property type="entry name" value="NAD(P)-binding Rossmann-like Domain"/>
    <property type="match status" value="1"/>
</dbReference>
<dbReference type="AlphaFoldDB" id="A0A9P4HP29"/>
<protein>
    <submittedName>
        <fullName evidence="3">Short-chain alcohol dehydrogenase</fullName>
    </submittedName>
</protein>
<evidence type="ECO:0000313" key="4">
    <source>
        <dbReference type="Proteomes" id="UP000799776"/>
    </source>
</evidence>
<sequence>MSHQPRGTLVVFGSGPLIGSHIASLFASRGFQQVILLARNAQHLEKEAEFVKSAASSSSTQVHTMTIDLLDTAGIKKTLTELDEHFSKMPLECVLYNAANVRESPMFSFPAEEMEKDWKIAVQSLYIVAGWAMPHLTQLASSAPGSSGKTTKTSSSSVPKPSFLVTCGSICKDPLPALFSLSSVKACQYSLVRSIDKVYRDKGVHCGLILVAGVVSHEAMSCNPKNIADKAWGLFEQEKGDWQIEVEIPE</sequence>